<dbReference type="GO" id="GO:0045292">
    <property type="term" value="P:mRNA cis splicing, via spliceosome"/>
    <property type="evidence" value="ECO:0007669"/>
    <property type="project" value="TreeGrafter"/>
</dbReference>
<feature type="compositionally biased region" description="Basic and acidic residues" evidence="4">
    <location>
        <begin position="189"/>
        <end position="201"/>
    </location>
</feature>
<feature type="region of interest" description="Disordered" evidence="4">
    <location>
        <begin position="29"/>
        <end position="134"/>
    </location>
</feature>
<dbReference type="Proteomes" id="UP000799437">
    <property type="component" value="Unassembled WGS sequence"/>
</dbReference>
<dbReference type="PANTHER" id="PTHR14152">
    <property type="entry name" value="SQUAMOUS CELL CARCINOMA ANTIGEN RECOGNISED BY CYTOTOXIC T LYMPHOCYTES"/>
    <property type="match status" value="1"/>
</dbReference>
<dbReference type="RefSeq" id="XP_033602998.1">
    <property type="nucleotide sequence ID" value="XM_033743599.1"/>
</dbReference>
<dbReference type="GO" id="GO:0000481">
    <property type="term" value="P:maturation of 5S rRNA"/>
    <property type="evidence" value="ECO:0007669"/>
    <property type="project" value="TreeGrafter"/>
</dbReference>
<feature type="compositionally biased region" description="Basic residues" evidence="4">
    <location>
        <begin position="288"/>
        <end position="302"/>
    </location>
</feature>
<dbReference type="EMBL" id="ML996568">
    <property type="protein sequence ID" value="KAF2760547.1"/>
    <property type="molecule type" value="Genomic_DNA"/>
</dbReference>
<evidence type="ECO:0000313" key="6">
    <source>
        <dbReference type="Proteomes" id="UP000799437"/>
    </source>
</evidence>
<feature type="compositionally biased region" description="Basic and acidic residues" evidence="4">
    <location>
        <begin position="364"/>
        <end position="376"/>
    </location>
</feature>
<feature type="compositionally biased region" description="Basic and acidic residues" evidence="4">
    <location>
        <begin position="609"/>
        <end position="624"/>
    </location>
</feature>
<dbReference type="PANTHER" id="PTHR14152:SF5">
    <property type="entry name" value="U4_U6.U5 TRI-SNRNP-ASSOCIATED PROTEIN 1"/>
    <property type="match status" value="1"/>
</dbReference>
<evidence type="ECO:0000313" key="5">
    <source>
        <dbReference type="EMBL" id="KAF2760547.1"/>
    </source>
</evidence>
<reference evidence="5" key="1">
    <citation type="journal article" date="2020" name="Stud. Mycol.">
        <title>101 Dothideomycetes genomes: a test case for predicting lifestyles and emergence of pathogens.</title>
        <authorList>
            <person name="Haridas S."/>
            <person name="Albert R."/>
            <person name="Binder M."/>
            <person name="Bloem J."/>
            <person name="Labutti K."/>
            <person name="Salamov A."/>
            <person name="Andreopoulos B."/>
            <person name="Baker S."/>
            <person name="Barry K."/>
            <person name="Bills G."/>
            <person name="Bluhm B."/>
            <person name="Cannon C."/>
            <person name="Castanera R."/>
            <person name="Culley D."/>
            <person name="Daum C."/>
            <person name="Ezra D."/>
            <person name="Gonzalez J."/>
            <person name="Henrissat B."/>
            <person name="Kuo A."/>
            <person name="Liang C."/>
            <person name="Lipzen A."/>
            <person name="Lutzoni F."/>
            <person name="Magnuson J."/>
            <person name="Mondo S."/>
            <person name="Nolan M."/>
            <person name="Ohm R."/>
            <person name="Pangilinan J."/>
            <person name="Park H.-J."/>
            <person name="Ramirez L."/>
            <person name="Alfaro M."/>
            <person name="Sun H."/>
            <person name="Tritt A."/>
            <person name="Yoshinaga Y."/>
            <person name="Zwiers L.-H."/>
            <person name="Turgeon B."/>
            <person name="Goodwin S."/>
            <person name="Spatafora J."/>
            <person name="Crous P."/>
            <person name="Grigoriev I."/>
        </authorList>
    </citation>
    <scope>NUCLEOTIDE SEQUENCE</scope>
    <source>
        <strain evidence="5">CBS 121739</strain>
    </source>
</reference>
<dbReference type="Pfam" id="PF03343">
    <property type="entry name" value="SART-1"/>
    <property type="match status" value="1"/>
</dbReference>
<feature type="compositionally biased region" description="Acidic residues" evidence="4">
    <location>
        <begin position="384"/>
        <end position="393"/>
    </location>
</feature>
<organism evidence="5 6">
    <name type="scientific">Pseudovirgaria hyperparasitica</name>
    <dbReference type="NCBI Taxonomy" id="470096"/>
    <lineage>
        <taxon>Eukaryota</taxon>
        <taxon>Fungi</taxon>
        <taxon>Dikarya</taxon>
        <taxon>Ascomycota</taxon>
        <taxon>Pezizomycotina</taxon>
        <taxon>Dothideomycetes</taxon>
        <taxon>Dothideomycetes incertae sedis</taxon>
        <taxon>Acrospermales</taxon>
        <taxon>Acrospermaceae</taxon>
        <taxon>Pseudovirgaria</taxon>
    </lineage>
</organism>
<comment type="similarity">
    <text evidence="2">Belongs to the SNU66/SART1 family.</text>
</comment>
<gene>
    <name evidence="5" type="ORF">EJ05DRAFT_474413</name>
</gene>
<feature type="compositionally biased region" description="Basic and acidic residues" evidence="4">
    <location>
        <begin position="430"/>
        <end position="441"/>
    </location>
</feature>
<feature type="compositionally biased region" description="Basic and acidic residues" evidence="4">
    <location>
        <begin position="60"/>
        <end position="88"/>
    </location>
</feature>
<dbReference type="GO" id="GO:0046540">
    <property type="term" value="C:U4/U6 x U5 tri-snRNP complex"/>
    <property type="evidence" value="ECO:0007669"/>
    <property type="project" value="TreeGrafter"/>
</dbReference>
<dbReference type="GeneID" id="54484653"/>
<proteinExistence type="inferred from homology"/>
<dbReference type="OrthoDB" id="5583at2759"/>
<evidence type="ECO:0000256" key="4">
    <source>
        <dbReference type="SAM" id="MobiDB-lite"/>
    </source>
</evidence>
<feature type="compositionally biased region" description="Basic and acidic residues" evidence="4">
    <location>
        <begin position="123"/>
        <end position="134"/>
    </location>
</feature>
<feature type="region of interest" description="Disordered" evidence="4">
    <location>
        <begin position="508"/>
        <end position="566"/>
    </location>
</feature>
<protein>
    <recommendedName>
        <fullName evidence="7">SART-1 protein</fullName>
    </recommendedName>
</protein>
<evidence type="ECO:0008006" key="7">
    <source>
        <dbReference type="Google" id="ProtNLM"/>
    </source>
</evidence>
<accession>A0A6A6WG05</accession>
<keyword evidence="3" id="KW-0539">Nucleus</keyword>
<feature type="region of interest" description="Disordered" evidence="4">
    <location>
        <begin position="599"/>
        <end position="655"/>
    </location>
</feature>
<evidence type="ECO:0000256" key="3">
    <source>
        <dbReference type="ARBA" id="ARBA00023242"/>
    </source>
</evidence>
<evidence type="ECO:0000256" key="1">
    <source>
        <dbReference type="ARBA" id="ARBA00004123"/>
    </source>
</evidence>
<sequence length="655" mass="73937">MADDIEAMNRVRIAMGYDPLPVPGAPIVHGPVFKESKSNTSPNEEVASTVNSRQAAADSNWERLEAQRRAEEERQAKKERLRKERERAQLSAKLQGKGLGEADENEMDTKSWLMGQKKRQKKLEKDRTRKLQEELAERENQIDYTAADLRGVKVGHDFENFDEGTEQILTLKDAGVEDSEEEDELENAALKDQEKLKERLENKKRKRIYDPNDENGDGSKSLLAQYDDVDGPAKKSKRFTLDGSGSTIEAAQAAQAGSTTRKGVTISLDIINEGTAPISDYAESTGVKVKKPKKKKTKHSRKKVVDEDDDFPMNGSTESVEAEAMDTDAPKKVMFDSNSFDDDDLQLKLAQQRREALKKRKKLRPEDLAKQIREEVSVTPDAMDTAEDGDEEGPGLIIDETSRFVSNLERPDTSPPDVKSESRPQSVGRTDLHEDVNMELKDDLEEGEELPDAKPYHSVSTEVGNAGLEDEATVSSGIGATMKLLKDRGLVDGANALELSEAQRRRQDFLAHKKKAENEAERQGKLQRERERQSGRLDHMTVKDREERARNTNAQRDHQESRRLAEIFSHEYRPTVELKYHDEYGRSLGQKDAFKHLSHQFHGKGSGKGKTEKTLKKIEDEKRRMAQNSLDSSQHRAMNYNASDQTTEQRPKGSK</sequence>
<dbReference type="AlphaFoldDB" id="A0A6A6WG05"/>
<keyword evidence="6" id="KW-1185">Reference proteome</keyword>
<dbReference type="InterPro" id="IPR005011">
    <property type="entry name" value="SNU66/SART1"/>
</dbReference>
<feature type="region of interest" description="Disordered" evidence="4">
    <location>
        <begin position="283"/>
        <end position="470"/>
    </location>
</feature>
<name>A0A6A6WG05_9PEZI</name>
<feature type="compositionally biased region" description="Polar residues" evidence="4">
    <location>
        <begin position="38"/>
        <end position="54"/>
    </location>
</feature>
<feature type="compositionally biased region" description="Acidic residues" evidence="4">
    <location>
        <begin position="176"/>
        <end position="186"/>
    </location>
</feature>
<feature type="region of interest" description="Disordered" evidence="4">
    <location>
        <begin position="171"/>
        <end position="245"/>
    </location>
</feature>
<comment type="subcellular location">
    <subcellularLocation>
        <location evidence="1">Nucleus</location>
    </subcellularLocation>
</comment>
<evidence type="ECO:0000256" key="2">
    <source>
        <dbReference type="ARBA" id="ARBA00006076"/>
    </source>
</evidence>
<feature type="compositionally biased region" description="Polar residues" evidence="4">
    <location>
        <begin position="626"/>
        <end position="646"/>
    </location>
</feature>